<evidence type="ECO:0000256" key="1">
    <source>
        <dbReference type="ARBA" id="ARBA00022801"/>
    </source>
</evidence>
<dbReference type="Pfam" id="PF00795">
    <property type="entry name" value="CN_hydrolase"/>
    <property type="match status" value="1"/>
</dbReference>
<dbReference type="PANTHER" id="PTHR43674">
    <property type="entry name" value="NITRILASE C965.09-RELATED"/>
    <property type="match status" value="1"/>
</dbReference>
<evidence type="ECO:0000313" key="3">
    <source>
        <dbReference type="EMBL" id="OAT51534.1"/>
    </source>
</evidence>
<dbReference type="AlphaFoldDB" id="A0A1B7JUY6"/>
<dbReference type="PANTHER" id="PTHR43674:SF2">
    <property type="entry name" value="BETA-UREIDOPROPIONASE"/>
    <property type="match status" value="1"/>
</dbReference>
<dbReference type="EC" id="3.5.-.-" evidence="3"/>
<dbReference type="GO" id="GO:0016811">
    <property type="term" value="F:hydrolase activity, acting on carbon-nitrogen (but not peptide) bonds, in linear amides"/>
    <property type="evidence" value="ECO:0007669"/>
    <property type="project" value="UniProtKB-ARBA"/>
</dbReference>
<dbReference type="InterPro" id="IPR050345">
    <property type="entry name" value="Aliph_Amidase/BUP"/>
</dbReference>
<protein>
    <submittedName>
        <fullName evidence="3">Carbon-nitrogen hydrolase</fullName>
        <ecNumber evidence="3">3.5.-.-</ecNumber>
    </submittedName>
</protein>
<accession>A0A1B7JUY6</accession>
<keyword evidence="4" id="KW-1185">Reference proteome</keyword>
<name>A0A1B7JUY6_9GAMM</name>
<dbReference type="SUPFAM" id="SSF56317">
    <property type="entry name" value="Carbon-nitrogen hydrolase"/>
    <property type="match status" value="1"/>
</dbReference>
<dbReference type="InterPro" id="IPR036526">
    <property type="entry name" value="C-N_Hydrolase_sf"/>
</dbReference>
<dbReference type="OrthoDB" id="9811121at2"/>
<gene>
    <name evidence="3" type="ORF">M998_2149</name>
</gene>
<evidence type="ECO:0000313" key="4">
    <source>
        <dbReference type="Proteomes" id="UP000078224"/>
    </source>
</evidence>
<dbReference type="Proteomes" id="UP000078224">
    <property type="component" value="Unassembled WGS sequence"/>
</dbReference>
<keyword evidence="1 3" id="KW-0378">Hydrolase</keyword>
<dbReference type="RefSeq" id="WP_068908781.1">
    <property type="nucleotide sequence ID" value="NZ_LXEW01000031.1"/>
</dbReference>
<dbReference type="PATRIC" id="fig|1354272.4.peg.2184"/>
<sequence>MIKPYGVVGLVPTTWGIQTRSDIMKNIDHLEELSHGALWLSSLDLPVRLLVLPEGALQGFNDEALDLPISEFLNDGAIDIPGPETDRLGELAKSQNVFIMAQAKTRDPDWPGIMFNVGFVIDPKGNIILKHHKMSSLLPCERSASPHDLYDEWIKKYGRSLQSFWPVVDTEIGRLGVMMAMEGNFPENGRGLALNGAEVVYRASLPTPFTENDLFEISNRARALENNFYVVAPNIGSMYMFPTTKAPIDCGGGRSLIVDYKGKIVGKQEDTNGSTYVYGVIDIEAMRYHRSNASVSNWLKDIRTECAQLIYENPIYPKNTYLHEPQGNHQHYRETILNKQIEKMIEKNVFVPSVYDKK</sequence>
<dbReference type="CDD" id="cd07582">
    <property type="entry name" value="nitrilase_4"/>
    <property type="match status" value="1"/>
</dbReference>
<proteinExistence type="predicted"/>
<organism evidence="3 4">
    <name type="scientific">Providencia heimbachae ATCC 35613</name>
    <dbReference type="NCBI Taxonomy" id="1354272"/>
    <lineage>
        <taxon>Bacteria</taxon>
        <taxon>Pseudomonadati</taxon>
        <taxon>Pseudomonadota</taxon>
        <taxon>Gammaproteobacteria</taxon>
        <taxon>Enterobacterales</taxon>
        <taxon>Morganellaceae</taxon>
        <taxon>Providencia</taxon>
    </lineage>
</organism>
<dbReference type="EMBL" id="LXEW01000031">
    <property type="protein sequence ID" value="OAT51534.1"/>
    <property type="molecule type" value="Genomic_DNA"/>
</dbReference>
<dbReference type="InterPro" id="IPR003010">
    <property type="entry name" value="C-N_Hydrolase"/>
</dbReference>
<reference evidence="3 4" key="1">
    <citation type="submission" date="2016-04" db="EMBL/GenBank/DDBJ databases">
        <title>ATOL: Assembling a taxonomically balanced genome-scale reconstruction of the evolutionary history of the Enterobacteriaceae.</title>
        <authorList>
            <person name="Plunkett G.III."/>
            <person name="Neeno-Eckwall E.C."/>
            <person name="Glasner J.D."/>
            <person name="Perna N.T."/>
        </authorList>
    </citation>
    <scope>NUCLEOTIDE SEQUENCE [LARGE SCALE GENOMIC DNA]</scope>
    <source>
        <strain evidence="3 4">ATCC 35613</strain>
    </source>
</reference>
<feature type="domain" description="CN hydrolase" evidence="2">
    <location>
        <begin position="8"/>
        <end position="283"/>
    </location>
</feature>
<comment type="caution">
    <text evidence="3">The sequence shown here is derived from an EMBL/GenBank/DDBJ whole genome shotgun (WGS) entry which is preliminary data.</text>
</comment>
<evidence type="ECO:0000259" key="2">
    <source>
        <dbReference type="PROSITE" id="PS50263"/>
    </source>
</evidence>
<dbReference type="Gene3D" id="3.60.110.10">
    <property type="entry name" value="Carbon-nitrogen hydrolase"/>
    <property type="match status" value="1"/>
</dbReference>
<dbReference type="PROSITE" id="PS50263">
    <property type="entry name" value="CN_HYDROLASE"/>
    <property type="match status" value="1"/>
</dbReference>